<evidence type="ECO:0000259" key="3">
    <source>
        <dbReference type="PROSITE" id="PS51737"/>
    </source>
</evidence>
<dbReference type="EMBL" id="AP024233">
    <property type="protein sequence ID" value="BCO10071.1"/>
    <property type="molecule type" value="Genomic_DNA"/>
</dbReference>
<dbReference type="InterPro" id="IPR050639">
    <property type="entry name" value="SSR_resolvase"/>
</dbReference>
<dbReference type="AlphaFoldDB" id="A0A915UAK8"/>
<dbReference type="KEGG" id="ddu:GF1_24470"/>
<name>A0A915UAK8_9BACT</name>
<keyword evidence="2" id="KW-0233">DNA recombination</keyword>
<dbReference type="Gene3D" id="3.40.50.1390">
    <property type="entry name" value="Resolvase, N-terminal catalytic domain"/>
    <property type="match status" value="1"/>
</dbReference>
<sequence length="238" mass="27369">MTAFGYLFIDIEKRFRVPVADQQQVIEQYSQQLGLSVDQFFIEQNSSARRPFGERDEGHRLLQICQADDMIIVARADMVFSRATEGVRLIRRLKKQGISLHIAELEGDIVKPQERKLVISTGIADLVATLLERLAQRERSGQSAAIRHAKKIQQKQGRYLGGPVPFGWQVNGEGRLEEHGEEQLIIEEMMAMRADRWSYRDIARQMKEKHGLGFSHEGIRKILASNQTRREEMARRAD</sequence>
<keyword evidence="5" id="KW-1185">Reference proteome</keyword>
<dbReference type="InterPro" id="IPR011109">
    <property type="entry name" value="DNA_bind_recombinase_dom"/>
</dbReference>
<dbReference type="SUPFAM" id="SSF53041">
    <property type="entry name" value="Resolvase-like"/>
    <property type="match status" value="1"/>
</dbReference>
<dbReference type="Proteomes" id="UP001063350">
    <property type="component" value="Chromosome"/>
</dbReference>
<dbReference type="RefSeq" id="WP_267926808.1">
    <property type="nucleotide sequence ID" value="NZ_AP024233.1"/>
</dbReference>
<evidence type="ECO:0000256" key="2">
    <source>
        <dbReference type="ARBA" id="ARBA00023172"/>
    </source>
</evidence>
<evidence type="ECO:0000256" key="1">
    <source>
        <dbReference type="ARBA" id="ARBA00023125"/>
    </source>
</evidence>
<evidence type="ECO:0000313" key="5">
    <source>
        <dbReference type="Proteomes" id="UP001063350"/>
    </source>
</evidence>
<dbReference type="SMART" id="SM00857">
    <property type="entry name" value="Resolvase"/>
    <property type="match status" value="1"/>
</dbReference>
<dbReference type="Gene3D" id="3.90.1750.20">
    <property type="entry name" value="Putative Large Serine Recombinase, Chain B, Domain 2"/>
    <property type="match status" value="1"/>
</dbReference>
<dbReference type="PANTHER" id="PTHR30461:SF2">
    <property type="entry name" value="SERINE RECOMBINASE PINE-RELATED"/>
    <property type="match status" value="1"/>
</dbReference>
<evidence type="ECO:0000313" key="4">
    <source>
        <dbReference type="EMBL" id="BCO10071.1"/>
    </source>
</evidence>
<dbReference type="InterPro" id="IPR006119">
    <property type="entry name" value="Resolv_N"/>
</dbReference>
<keyword evidence="1" id="KW-0238">DNA-binding</keyword>
<protein>
    <recommendedName>
        <fullName evidence="3">Recombinase domain-containing protein</fullName>
    </recommendedName>
</protein>
<reference evidence="4" key="1">
    <citation type="submission" date="2020-12" db="EMBL/GenBank/DDBJ databases">
        <title>Desulfobium dissulfuricans gen. nov., sp. nov., a novel mesophilic, sulfate-reducing bacterium isolated from a deep-sea hydrothermal vent.</title>
        <authorList>
            <person name="Hashimoto Y."/>
            <person name="Tame A."/>
            <person name="Sawayama S."/>
            <person name="Miyazaki J."/>
            <person name="Takai K."/>
            <person name="Nakagawa S."/>
        </authorList>
    </citation>
    <scope>NUCLEOTIDE SEQUENCE</scope>
    <source>
        <strain evidence="4">GF1</strain>
    </source>
</reference>
<dbReference type="InterPro" id="IPR038109">
    <property type="entry name" value="DNA_bind_recomb_sf"/>
</dbReference>
<dbReference type="PANTHER" id="PTHR30461">
    <property type="entry name" value="DNA-INVERTASE FROM LAMBDOID PROPHAGE"/>
    <property type="match status" value="1"/>
</dbReference>
<gene>
    <name evidence="4" type="ORF">GF1_24470</name>
</gene>
<dbReference type="GO" id="GO:0003677">
    <property type="term" value="F:DNA binding"/>
    <property type="evidence" value="ECO:0007669"/>
    <property type="project" value="UniProtKB-KW"/>
</dbReference>
<organism evidence="4 5">
    <name type="scientific">Desulfolithobacter dissulfuricans</name>
    <dbReference type="NCBI Taxonomy" id="2795293"/>
    <lineage>
        <taxon>Bacteria</taxon>
        <taxon>Pseudomonadati</taxon>
        <taxon>Thermodesulfobacteriota</taxon>
        <taxon>Desulfobulbia</taxon>
        <taxon>Desulfobulbales</taxon>
        <taxon>Desulfobulbaceae</taxon>
        <taxon>Desulfolithobacter</taxon>
    </lineage>
</organism>
<dbReference type="PROSITE" id="PS51737">
    <property type="entry name" value="RECOMBINASE_DNA_BIND"/>
    <property type="match status" value="1"/>
</dbReference>
<proteinExistence type="predicted"/>
<accession>A0A915UAK8</accession>
<feature type="domain" description="Recombinase" evidence="3">
    <location>
        <begin position="165"/>
        <end position="238"/>
    </location>
</feature>
<dbReference type="InterPro" id="IPR036162">
    <property type="entry name" value="Resolvase-like_N_sf"/>
</dbReference>
<dbReference type="Pfam" id="PF00239">
    <property type="entry name" value="Resolvase"/>
    <property type="match status" value="1"/>
</dbReference>
<dbReference type="GO" id="GO:0000150">
    <property type="term" value="F:DNA strand exchange activity"/>
    <property type="evidence" value="ECO:0007669"/>
    <property type="project" value="InterPro"/>
</dbReference>